<dbReference type="Pfam" id="PF01544">
    <property type="entry name" value="CorA"/>
    <property type="match status" value="1"/>
</dbReference>
<comment type="similarity">
    <text evidence="2">Belongs to the CorA metal ion transporter (MIT) (TC 1.A.35) family.</text>
</comment>
<reference evidence="14" key="1">
    <citation type="submission" date="2017-04" db="EMBL/GenBank/DDBJ databases">
        <title>Function of individual gut microbiota members based on whole genome sequencing of pure cultures obtained from chicken caecum.</title>
        <authorList>
            <person name="Medvecky M."/>
            <person name="Cejkova D."/>
            <person name="Polansky O."/>
            <person name="Karasova D."/>
            <person name="Kubasova T."/>
            <person name="Cizek A."/>
            <person name="Rychlik I."/>
        </authorList>
    </citation>
    <scope>NUCLEOTIDE SEQUENCE [LARGE SCALE GENOMIC DNA]</scope>
    <source>
        <strain evidence="14">An5</strain>
    </source>
</reference>
<comment type="function">
    <text evidence="11">Mediates influx of magnesium ions. Alternates between open and closed states. Activated by low cytoplasmic Mg(2+) levels. Inactive when cytoplasmic Mg(2+) levels are high.</text>
</comment>
<feature type="transmembrane region" description="Helical" evidence="12">
    <location>
        <begin position="289"/>
        <end position="309"/>
    </location>
</feature>
<keyword evidence="4" id="KW-1003">Cell membrane</keyword>
<dbReference type="InterPro" id="IPR002523">
    <property type="entry name" value="MgTranspt_CorA/ZnTranspt_ZntB"/>
</dbReference>
<proteinExistence type="inferred from homology"/>
<evidence type="ECO:0000256" key="10">
    <source>
        <dbReference type="ARBA" id="ARBA00034269"/>
    </source>
</evidence>
<evidence type="ECO:0000256" key="4">
    <source>
        <dbReference type="ARBA" id="ARBA00022475"/>
    </source>
</evidence>
<dbReference type="PANTHER" id="PTHR46494:SF1">
    <property type="entry name" value="CORA FAMILY METAL ION TRANSPORTER (EUROFUNG)"/>
    <property type="match status" value="1"/>
</dbReference>
<dbReference type="InterPro" id="IPR045863">
    <property type="entry name" value="CorA_TM1_TM2"/>
</dbReference>
<evidence type="ECO:0000256" key="2">
    <source>
        <dbReference type="ARBA" id="ARBA00009765"/>
    </source>
</evidence>
<dbReference type="GO" id="GO:0015087">
    <property type="term" value="F:cobalt ion transmembrane transporter activity"/>
    <property type="evidence" value="ECO:0007669"/>
    <property type="project" value="TreeGrafter"/>
</dbReference>
<dbReference type="GO" id="GO:0050897">
    <property type="term" value="F:cobalt ion binding"/>
    <property type="evidence" value="ECO:0007669"/>
    <property type="project" value="TreeGrafter"/>
</dbReference>
<dbReference type="GO" id="GO:0005886">
    <property type="term" value="C:plasma membrane"/>
    <property type="evidence" value="ECO:0007669"/>
    <property type="project" value="UniProtKB-SubCell"/>
</dbReference>
<evidence type="ECO:0000256" key="8">
    <source>
        <dbReference type="ARBA" id="ARBA00023065"/>
    </source>
</evidence>
<dbReference type="AlphaFoldDB" id="A0A1Y3XNU7"/>
<feature type="transmembrane region" description="Helical" evidence="12">
    <location>
        <begin position="257"/>
        <end position="277"/>
    </location>
</feature>
<protein>
    <recommendedName>
        <fullName evidence="15">Magnesium transporter CorA</fullName>
    </recommendedName>
</protein>
<dbReference type="OrthoDB" id="9803416at2"/>
<evidence type="ECO:0000256" key="12">
    <source>
        <dbReference type="SAM" id="Phobius"/>
    </source>
</evidence>
<evidence type="ECO:0008006" key="15">
    <source>
        <dbReference type="Google" id="ProtNLM"/>
    </source>
</evidence>
<evidence type="ECO:0000256" key="1">
    <source>
        <dbReference type="ARBA" id="ARBA00004651"/>
    </source>
</evidence>
<dbReference type="Proteomes" id="UP000195781">
    <property type="component" value="Unassembled WGS sequence"/>
</dbReference>
<evidence type="ECO:0000313" key="13">
    <source>
        <dbReference type="EMBL" id="OUN87192.1"/>
    </source>
</evidence>
<comment type="catalytic activity">
    <reaction evidence="10">
        <text>Mg(2+)(in) = Mg(2+)(out)</text>
        <dbReference type="Rhea" id="RHEA:29827"/>
        <dbReference type="ChEBI" id="CHEBI:18420"/>
    </reaction>
</comment>
<evidence type="ECO:0000313" key="14">
    <source>
        <dbReference type="Proteomes" id="UP000195781"/>
    </source>
</evidence>
<keyword evidence="7 12" id="KW-1133">Transmembrane helix</keyword>
<dbReference type="GO" id="GO:0015095">
    <property type="term" value="F:magnesium ion transmembrane transporter activity"/>
    <property type="evidence" value="ECO:0007669"/>
    <property type="project" value="TreeGrafter"/>
</dbReference>
<evidence type="ECO:0000256" key="5">
    <source>
        <dbReference type="ARBA" id="ARBA00022692"/>
    </source>
</evidence>
<gene>
    <name evidence="13" type="ORF">B5G02_07540</name>
</gene>
<keyword evidence="3" id="KW-0813">Transport</keyword>
<name>A0A1Y3XNU7_9ACTN</name>
<dbReference type="EMBL" id="NFIE01000017">
    <property type="protein sequence ID" value="OUN87192.1"/>
    <property type="molecule type" value="Genomic_DNA"/>
</dbReference>
<evidence type="ECO:0000256" key="9">
    <source>
        <dbReference type="ARBA" id="ARBA00023136"/>
    </source>
</evidence>
<evidence type="ECO:0000256" key="3">
    <source>
        <dbReference type="ARBA" id="ARBA00022448"/>
    </source>
</evidence>
<evidence type="ECO:0000256" key="6">
    <source>
        <dbReference type="ARBA" id="ARBA00022842"/>
    </source>
</evidence>
<dbReference type="InterPro" id="IPR045861">
    <property type="entry name" value="CorA_cytoplasmic_dom"/>
</dbReference>
<dbReference type="Gene3D" id="1.20.58.340">
    <property type="entry name" value="Magnesium transport protein CorA, transmembrane region"/>
    <property type="match status" value="2"/>
</dbReference>
<dbReference type="RefSeq" id="WP_094335795.1">
    <property type="nucleotide sequence ID" value="NZ_NFIE01000017.1"/>
</dbReference>
<comment type="caution">
    <text evidence="13">The sequence shown here is derived from an EMBL/GenBank/DDBJ whole genome shotgun (WGS) entry which is preliminary data.</text>
</comment>
<accession>A0A1Y3XNU7</accession>
<keyword evidence="14" id="KW-1185">Reference proteome</keyword>
<organism evidence="13 14">
    <name type="scientific">[Collinsella] massiliensis</name>
    <dbReference type="NCBI Taxonomy" id="1232426"/>
    <lineage>
        <taxon>Bacteria</taxon>
        <taxon>Bacillati</taxon>
        <taxon>Actinomycetota</taxon>
        <taxon>Coriobacteriia</taxon>
        <taxon>Coriobacteriales</taxon>
        <taxon>Coriobacteriaceae</taxon>
        <taxon>Enorma</taxon>
    </lineage>
</organism>
<evidence type="ECO:0000256" key="11">
    <source>
        <dbReference type="ARBA" id="ARBA00045497"/>
    </source>
</evidence>
<keyword evidence="9 12" id="KW-0472">Membrane</keyword>
<keyword evidence="6" id="KW-0460">Magnesium</keyword>
<keyword evidence="8" id="KW-0406">Ion transport</keyword>
<dbReference type="FunFam" id="1.20.58.340:FF:000004">
    <property type="entry name" value="Magnesium transport protein CorA"/>
    <property type="match status" value="1"/>
</dbReference>
<sequence length="337" mass="37528">MAQVWVIRSGRLVAAASEDTAEARVELMQYAKGLDAVADPAVREVLTQAEHATAPFAERLGTCVAGVVVLPACMSRASGKVSSKALDKATGAARFGFLLKPDVLMLLDDHGFCDRVIERLVSDGVSMETVASVLRALLCAPLREQPELLTRVRDDLEVVEERLLEGKVRVDRARMMADVRRLIGLDAFYQGMSDVLDVLADETSDVLGSEDRKRFASVARRLDRLSARLESLQDYNLQVHSLYQEEIDIQQNSVMQWLTVVATIFMPLTFITSWYGMNFKNMPMLGASWGYPVMVAMCVVIAIAQIVVFRRRGWLSFGGGKERRARRRKRGKGDDAR</sequence>
<keyword evidence="5 12" id="KW-0812">Transmembrane</keyword>
<comment type="subcellular location">
    <subcellularLocation>
        <location evidence="1">Cell membrane</location>
        <topology evidence="1">Multi-pass membrane protein</topology>
    </subcellularLocation>
</comment>
<dbReference type="SUPFAM" id="SSF144083">
    <property type="entry name" value="Magnesium transport protein CorA, transmembrane region"/>
    <property type="match status" value="1"/>
</dbReference>
<dbReference type="GO" id="GO:0000287">
    <property type="term" value="F:magnesium ion binding"/>
    <property type="evidence" value="ECO:0007669"/>
    <property type="project" value="TreeGrafter"/>
</dbReference>
<evidence type="ECO:0000256" key="7">
    <source>
        <dbReference type="ARBA" id="ARBA00022989"/>
    </source>
</evidence>
<dbReference type="SUPFAM" id="SSF143865">
    <property type="entry name" value="CorA soluble domain-like"/>
    <property type="match status" value="1"/>
</dbReference>
<dbReference type="PANTHER" id="PTHR46494">
    <property type="entry name" value="CORA FAMILY METAL ION TRANSPORTER (EUROFUNG)"/>
    <property type="match status" value="1"/>
</dbReference>